<evidence type="ECO:0000256" key="4">
    <source>
        <dbReference type="ARBA" id="ARBA00022801"/>
    </source>
</evidence>
<gene>
    <name evidence="16" type="ORF">SMAR0320_LOCUS10925</name>
</gene>
<feature type="binding site" evidence="12">
    <location>
        <position position="161"/>
    </location>
    <ligand>
        <name>substrate</name>
    </ligand>
</feature>
<dbReference type="AlphaFoldDB" id="A0A7S2PKJ4"/>
<feature type="binding site" evidence="13">
    <location>
        <position position="188"/>
    </location>
    <ligand>
        <name>a divalent metal cation</name>
        <dbReference type="ChEBI" id="CHEBI:60240"/>
    </ligand>
</feature>
<evidence type="ECO:0000256" key="2">
    <source>
        <dbReference type="ARBA" id="ARBA00012111"/>
    </source>
</evidence>
<evidence type="ECO:0000256" key="3">
    <source>
        <dbReference type="ARBA" id="ARBA00022491"/>
    </source>
</evidence>
<dbReference type="Gene3D" id="3.40.800.20">
    <property type="entry name" value="Histone deacetylase domain"/>
    <property type="match status" value="1"/>
</dbReference>
<keyword evidence="6 10" id="KW-0805">Transcription regulation</keyword>
<accession>A0A7S2PKJ4</accession>
<evidence type="ECO:0000256" key="8">
    <source>
        <dbReference type="ARBA" id="ARBA00023242"/>
    </source>
</evidence>
<dbReference type="GO" id="GO:0141221">
    <property type="term" value="F:histone deacetylase activity, hydrolytic mechanism"/>
    <property type="evidence" value="ECO:0007669"/>
    <property type="project" value="UniProtKB-EC"/>
</dbReference>
<dbReference type="GO" id="GO:0005634">
    <property type="term" value="C:nucleus"/>
    <property type="evidence" value="ECO:0007669"/>
    <property type="project" value="UniProtKB-SubCell"/>
</dbReference>
<keyword evidence="4 10" id="KW-0378">Hydrolase</keyword>
<dbReference type="PRINTS" id="PR01270">
    <property type="entry name" value="HDASUPER"/>
</dbReference>
<dbReference type="SUPFAM" id="SSF52768">
    <property type="entry name" value="Arginase/deacetylase"/>
    <property type="match status" value="1"/>
</dbReference>
<keyword evidence="5 10" id="KW-0156">Chromatin regulator</keyword>
<keyword evidence="7 10" id="KW-0804">Transcription</keyword>
<evidence type="ECO:0000256" key="12">
    <source>
        <dbReference type="PIRSR" id="PIRSR037913-2"/>
    </source>
</evidence>
<proteinExistence type="inferred from homology"/>
<dbReference type="PANTHER" id="PTHR10625:SF44">
    <property type="entry name" value="HISTONE DEACETYLASE 19"/>
    <property type="match status" value="1"/>
</dbReference>
<name>A0A7S2PKJ4_9STRA</name>
<sequence length="457" mass="51074">MTTSSSATTTLSKSSSSKQRVSYFYQPDVGHFYYGPSHPMKPHRIKMAHHLILTYGLYRQMECYRSHPATPDEMSAFHSEDYIQFLGKVTPDNLRGYGNQMQKFNVGEYTDCPVFDGLYEFTQLYTGASLDGAVKLNRGDCDIAINWSGGLHHAKKSEASGFCYINDIVLAILELLKVHARVLYIDIDVHHGDGVEEAFYCTDRVMTFSLHKYGDFFPGTGHIKDTGAKEGTGFSVNAPLTSGMTDEAYERIFKPVMDKIMEVFQPGAIVLQCGADSLTGDRLGCFNLSLKGHAECVRYTKSFNVPTLVLGGGGYTIRNVARCWAYETSVCLDVDLPNEIPYNDYFEYYAPDFQLHLTPEQRENMNTEASLESVRVDLLTQLMSLKGAPSVQMAEVPPDFEIIKEDAVAEKERRSTKEDRSGEGMNDGGAEDDTRSDRGKTKDGRGEKREHEAELVG</sequence>
<organism evidence="16">
    <name type="scientific">Skeletonema marinoi</name>
    <dbReference type="NCBI Taxonomy" id="267567"/>
    <lineage>
        <taxon>Eukaryota</taxon>
        <taxon>Sar</taxon>
        <taxon>Stramenopiles</taxon>
        <taxon>Ochrophyta</taxon>
        <taxon>Bacillariophyta</taxon>
        <taxon>Coscinodiscophyceae</taxon>
        <taxon>Thalassiosirophycidae</taxon>
        <taxon>Thalassiosirales</taxon>
        <taxon>Skeletonemataceae</taxon>
        <taxon>Skeletonema</taxon>
        <taxon>Skeletonema marinoi-dohrnii complex</taxon>
    </lineage>
</organism>
<evidence type="ECO:0000256" key="11">
    <source>
        <dbReference type="PIRSR" id="PIRSR037913-1"/>
    </source>
</evidence>
<dbReference type="EMBL" id="HBGZ01015317">
    <property type="protein sequence ID" value="CAD9602748.1"/>
    <property type="molecule type" value="Transcribed_RNA"/>
</dbReference>
<dbReference type="GO" id="GO:0040029">
    <property type="term" value="P:epigenetic regulation of gene expression"/>
    <property type="evidence" value="ECO:0007669"/>
    <property type="project" value="TreeGrafter"/>
</dbReference>
<comment type="similarity">
    <text evidence="9 10">Belongs to the histone deacetylase family. HD Type 1 subfamily.</text>
</comment>
<feature type="binding site" evidence="13">
    <location>
        <position position="190"/>
    </location>
    <ligand>
        <name>a divalent metal cation</name>
        <dbReference type="ChEBI" id="CHEBI:60240"/>
    </ligand>
</feature>
<feature type="active site" description="Proton acceptor" evidence="11">
    <location>
        <position position="153"/>
    </location>
</feature>
<evidence type="ECO:0000256" key="13">
    <source>
        <dbReference type="PIRSR" id="PIRSR037913-3"/>
    </source>
</evidence>
<feature type="binding site" evidence="12">
    <location>
        <position position="315"/>
    </location>
    <ligand>
        <name>substrate</name>
    </ligand>
</feature>
<dbReference type="InterPro" id="IPR037138">
    <property type="entry name" value="His_deacetylse_dom_sf"/>
</dbReference>
<dbReference type="Pfam" id="PF00850">
    <property type="entry name" value="Hist_deacetyl"/>
    <property type="match status" value="1"/>
</dbReference>
<dbReference type="PANTHER" id="PTHR10625">
    <property type="entry name" value="HISTONE DEACETYLASE HDAC1-RELATED"/>
    <property type="match status" value="1"/>
</dbReference>
<dbReference type="InterPro" id="IPR003084">
    <property type="entry name" value="HDAC_I/II"/>
</dbReference>
<dbReference type="PRINTS" id="PR01271">
    <property type="entry name" value="HISDACETLASE"/>
</dbReference>
<dbReference type="EC" id="3.5.1.98" evidence="2 10"/>
<feature type="domain" description="Histone deacetylase" evidence="15">
    <location>
        <begin position="38"/>
        <end position="330"/>
    </location>
</feature>
<dbReference type="InterPro" id="IPR023696">
    <property type="entry name" value="Ureohydrolase_dom_sf"/>
</dbReference>
<keyword evidence="3" id="KW-0678">Repressor</keyword>
<reference evidence="16" key="1">
    <citation type="submission" date="2021-01" db="EMBL/GenBank/DDBJ databases">
        <authorList>
            <person name="Corre E."/>
            <person name="Pelletier E."/>
            <person name="Niang G."/>
            <person name="Scheremetjew M."/>
            <person name="Finn R."/>
            <person name="Kale V."/>
            <person name="Holt S."/>
            <person name="Cochrane G."/>
            <person name="Meng A."/>
            <person name="Brown T."/>
            <person name="Cohen L."/>
        </authorList>
    </citation>
    <scope>NUCLEOTIDE SEQUENCE</scope>
    <source>
        <strain evidence="16">SM1012Den-03</strain>
    </source>
</reference>
<dbReference type="GO" id="GO:0046872">
    <property type="term" value="F:metal ion binding"/>
    <property type="evidence" value="ECO:0007669"/>
    <property type="project" value="UniProtKB-KW"/>
</dbReference>
<protein>
    <recommendedName>
        <fullName evidence="2 10">Histone deacetylase</fullName>
        <ecNumber evidence="2 10">3.5.1.98</ecNumber>
    </recommendedName>
</protein>
<dbReference type="InterPro" id="IPR000286">
    <property type="entry name" value="HDACs"/>
</dbReference>
<evidence type="ECO:0000259" key="15">
    <source>
        <dbReference type="Pfam" id="PF00850"/>
    </source>
</evidence>
<dbReference type="FunFam" id="3.40.800.20:FF:000001">
    <property type="entry name" value="Histone deacetylase"/>
    <property type="match status" value="1"/>
</dbReference>
<comment type="subcellular location">
    <subcellularLocation>
        <location evidence="1 10">Nucleus</location>
    </subcellularLocation>
</comment>
<evidence type="ECO:0000256" key="5">
    <source>
        <dbReference type="ARBA" id="ARBA00022853"/>
    </source>
</evidence>
<evidence type="ECO:0000256" key="1">
    <source>
        <dbReference type="ARBA" id="ARBA00004123"/>
    </source>
</evidence>
<evidence type="ECO:0000256" key="6">
    <source>
        <dbReference type="ARBA" id="ARBA00023015"/>
    </source>
</evidence>
<dbReference type="PIRSF" id="PIRSF037913">
    <property type="entry name" value="His_deacetylse_1"/>
    <property type="match status" value="1"/>
</dbReference>
<comment type="catalytic activity">
    <reaction evidence="10">
        <text>N(6)-acetyl-L-lysyl-[histone] + H2O = L-lysyl-[histone] + acetate</text>
        <dbReference type="Rhea" id="RHEA:58196"/>
        <dbReference type="Rhea" id="RHEA-COMP:9845"/>
        <dbReference type="Rhea" id="RHEA-COMP:11338"/>
        <dbReference type="ChEBI" id="CHEBI:15377"/>
        <dbReference type="ChEBI" id="CHEBI:29969"/>
        <dbReference type="ChEBI" id="CHEBI:30089"/>
        <dbReference type="ChEBI" id="CHEBI:61930"/>
        <dbReference type="EC" id="3.5.1.98"/>
    </reaction>
</comment>
<evidence type="ECO:0000256" key="14">
    <source>
        <dbReference type="SAM" id="MobiDB-lite"/>
    </source>
</evidence>
<feature type="compositionally biased region" description="Basic and acidic residues" evidence="14">
    <location>
        <begin position="404"/>
        <end position="422"/>
    </location>
</feature>
<dbReference type="InterPro" id="IPR023801">
    <property type="entry name" value="His_deacetylse_dom"/>
</dbReference>
<evidence type="ECO:0000256" key="9">
    <source>
        <dbReference type="ARBA" id="ARBA00061569"/>
    </source>
</evidence>
<evidence type="ECO:0000256" key="10">
    <source>
        <dbReference type="PIRNR" id="PIRNR037913"/>
    </source>
</evidence>
<keyword evidence="13" id="KW-0479">Metal-binding</keyword>
<feature type="region of interest" description="Disordered" evidence="14">
    <location>
        <begin position="404"/>
        <end position="457"/>
    </location>
</feature>
<evidence type="ECO:0000313" key="16">
    <source>
        <dbReference type="EMBL" id="CAD9602748.1"/>
    </source>
</evidence>
<evidence type="ECO:0000256" key="7">
    <source>
        <dbReference type="ARBA" id="ARBA00023163"/>
    </source>
</evidence>
<feature type="binding site" evidence="12">
    <location>
        <position position="111"/>
    </location>
    <ligand>
        <name>substrate</name>
    </ligand>
</feature>
<keyword evidence="8 10" id="KW-0539">Nucleus</keyword>
<feature type="binding site" evidence="13">
    <location>
        <position position="276"/>
    </location>
    <ligand>
        <name>a divalent metal cation</name>
        <dbReference type="ChEBI" id="CHEBI:60240"/>
    </ligand>
</feature>
<feature type="compositionally biased region" description="Basic and acidic residues" evidence="14">
    <location>
        <begin position="432"/>
        <end position="457"/>
    </location>
</feature>